<protein>
    <submittedName>
        <fullName evidence="2">Uncharacterized protein</fullName>
    </submittedName>
</protein>
<dbReference type="AlphaFoldDB" id="A0AA50DJV5"/>
<accession>A0AA50DJV5</accession>
<dbReference type="PROSITE" id="PS51257">
    <property type="entry name" value="PROKAR_LIPOPROTEIN"/>
    <property type="match status" value="1"/>
</dbReference>
<dbReference type="EMBL" id="CP132353">
    <property type="protein sequence ID" value="WLS79107.1"/>
    <property type="molecule type" value="Genomic_DNA"/>
</dbReference>
<organism evidence="2 3">
    <name type="scientific">Erwinia pyri</name>
    <dbReference type="NCBI Taxonomy" id="3062598"/>
    <lineage>
        <taxon>Bacteria</taxon>
        <taxon>Pseudomonadati</taxon>
        <taxon>Pseudomonadota</taxon>
        <taxon>Gammaproteobacteria</taxon>
        <taxon>Enterobacterales</taxon>
        <taxon>Erwiniaceae</taxon>
        <taxon>Erwinia</taxon>
    </lineage>
</organism>
<evidence type="ECO:0000313" key="2">
    <source>
        <dbReference type="EMBL" id="WLS79107.1"/>
    </source>
</evidence>
<dbReference type="KEGG" id="epi:Q3V30_00885"/>
<evidence type="ECO:0000313" key="3">
    <source>
        <dbReference type="Proteomes" id="UP001228139"/>
    </source>
</evidence>
<feature type="signal peptide" evidence="1">
    <location>
        <begin position="1"/>
        <end position="20"/>
    </location>
</feature>
<dbReference type="RefSeq" id="WP_306209583.1">
    <property type="nucleotide sequence ID" value="NZ_CP132353.1"/>
</dbReference>
<gene>
    <name evidence="2" type="ORF">Q3V30_00885</name>
</gene>
<sequence>MKKSTLFALAILLFSGTACSQLSQLPLAPPKQDIIATPVAAKCDVSLCQQQCYVQNSQCDRNDNSGCGAKMQTCLQACTSQCR</sequence>
<dbReference type="Proteomes" id="UP001228139">
    <property type="component" value="Chromosome"/>
</dbReference>
<keyword evidence="3" id="KW-1185">Reference proteome</keyword>
<reference evidence="2 3" key="1">
    <citation type="submission" date="2023-07" db="EMBL/GenBank/DDBJ databases">
        <title>Pathogenic bacteria of pear tree diseases.</title>
        <authorList>
            <person name="Zhang Z."/>
            <person name="He L."/>
            <person name="Huang R."/>
        </authorList>
    </citation>
    <scope>NUCLEOTIDE SEQUENCE [LARGE SCALE GENOMIC DNA]</scope>
    <source>
        <strain evidence="2 3">DE2</strain>
    </source>
</reference>
<proteinExistence type="predicted"/>
<evidence type="ECO:0000256" key="1">
    <source>
        <dbReference type="SAM" id="SignalP"/>
    </source>
</evidence>
<keyword evidence="1" id="KW-0732">Signal</keyword>
<name>A0AA50DJV5_9GAMM</name>
<feature type="chain" id="PRO_5041216969" evidence="1">
    <location>
        <begin position="21"/>
        <end position="83"/>
    </location>
</feature>